<dbReference type="InterPro" id="IPR044126">
    <property type="entry name" value="S1_IF2_alpha"/>
</dbReference>
<dbReference type="FunFam" id="3.30.70.1130:FF:000002">
    <property type="entry name" value="Translation initiation factor 2 subunit alpha"/>
    <property type="match status" value="1"/>
</dbReference>
<evidence type="ECO:0000313" key="12">
    <source>
        <dbReference type="Proteomes" id="UP000284763"/>
    </source>
</evidence>
<dbReference type="Gene3D" id="1.10.150.190">
    <property type="entry name" value="Translation initiation factor 2, subunit 1, domain 2"/>
    <property type="match status" value="1"/>
</dbReference>
<dbReference type="Gene3D" id="3.30.70.1130">
    <property type="entry name" value="EIF_2_alpha"/>
    <property type="match status" value="1"/>
</dbReference>
<dbReference type="EMBL" id="QZAB01000198">
    <property type="protein sequence ID" value="RQD88376.1"/>
    <property type="molecule type" value="Genomic_DNA"/>
</dbReference>
<dbReference type="InterPro" id="IPR011488">
    <property type="entry name" value="TIF_2_asu"/>
</dbReference>
<evidence type="ECO:0000256" key="3">
    <source>
        <dbReference type="ARBA" id="ARBA00011243"/>
    </source>
</evidence>
<dbReference type="SUPFAM" id="SSF50249">
    <property type="entry name" value="Nucleic acid-binding proteins"/>
    <property type="match status" value="1"/>
</dbReference>
<dbReference type="FunFam" id="2.40.50.140:FF:000015">
    <property type="entry name" value="Eukaryotic translation initiation factor 2 subunit alpha"/>
    <property type="match status" value="1"/>
</dbReference>
<dbReference type="InterPro" id="IPR024055">
    <property type="entry name" value="TIF2_asu_C"/>
</dbReference>
<dbReference type="NCBIfam" id="NF003064">
    <property type="entry name" value="PRK03987.1-4"/>
    <property type="match status" value="1"/>
</dbReference>
<protein>
    <recommendedName>
        <fullName evidence="4">Translation initiation factor 2 subunit alpha</fullName>
    </recommendedName>
    <alternativeName>
        <fullName evidence="8">aIF2-alpha</fullName>
    </alternativeName>
    <alternativeName>
        <fullName evidence="9">eIF-2-alpha</fullName>
    </alternativeName>
</protein>
<dbReference type="AlphaFoldDB" id="A0A3R7VUM6"/>
<evidence type="ECO:0000256" key="8">
    <source>
        <dbReference type="ARBA" id="ARBA00030860"/>
    </source>
</evidence>
<evidence type="ECO:0000259" key="10">
    <source>
        <dbReference type="PROSITE" id="PS50126"/>
    </source>
</evidence>
<dbReference type="PANTHER" id="PTHR10602:SF0">
    <property type="entry name" value="EUKARYOTIC TRANSLATION INITIATION FACTOR 2 SUBUNIT 1"/>
    <property type="match status" value="1"/>
</dbReference>
<comment type="function">
    <text evidence="1">eIF-2 functions in the early steps of protein synthesis by forming a ternary complex with GTP and initiator tRNA.</text>
</comment>
<dbReference type="CDD" id="cd04452">
    <property type="entry name" value="S1_IF2_alpha"/>
    <property type="match status" value="1"/>
</dbReference>
<dbReference type="RefSeq" id="WP_259133120.1">
    <property type="nucleotide sequence ID" value="NZ_JANUCS010000001.1"/>
</dbReference>
<name>A0A3R7VUM6_9EURY</name>
<accession>A0A3R7VUM6</accession>
<evidence type="ECO:0000313" key="11">
    <source>
        <dbReference type="EMBL" id="RQD88376.1"/>
    </source>
</evidence>
<dbReference type="Gene3D" id="2.40.50.140">
    <property type="entry name" value="Nucleic acid-binding proteins"/>
    <property type="match status" value="1"/>
</dbReference>
<evidence type="ECO:0000256" key="5">
    <source>
        <dbReference type="ARBA" id="ARBA00022540"/>
    </source>
</evidence>
<organism evidence="11 12">
    <name type="scientific">Methanosalsum natronophilum</name>
    <dbReference type="NCBI Taxonomy" id="768733"/>
    <lineage>
        <taxon>Archaea</taxon>
        <taxon>Methanobacteriati</taxon>
        <taxon>Methanobacteriota</taxon>
        <taxon>Stenosarchaea group</taxon>
        <taxon>Methanomicrobia</taxon>
        <taxon>Methanosarcinales</taxon>
        <taxon>Methanosarcinaceae</taxon>
        <taxon>Methanosalsum</taxon>
    </lineage>
</organism>
<feature type="domain" description="S1 motif" evidence="10">
    <location>
        <begin position="11"/>
        <end position="82"/>
    </location>
</feature>
<dbReference type="PANTHER" id="PTHR10602">
    <property type="entry name" value="EUKARYOTIC TRANSLATION INITIATION FACTOR 2 SUBUNIT 1"/>
    <property type="match status" value="1"/>
</dbReference>
<evidence type="ECO:0000256" key="6">
    <source>
        <dbReference type="ARBA" id="ARBA00022884"/>
    </source>
</evidence>
<sequence>MEDQSRWPEVGELVVCTVKNVTDFGAYTTLEEYEDKEGFIHISEIKAGWVKYVRDHVREGQKIVCKVLNVDPSRRHIDMSLKDVNEHQRREKIQEWKNEQKATKWLQFAAEETKTNEKAIVDVQNQFYDQFGSAYSAFEEAAINGSNAFKDLKIGEELQESIVKIATENIKLPFVNITGYVDLTSSLPNGIEIIKDSLRAASEVEEEGVRLDISYTGAPRYRIKVIAPDYKIAETVLKRASNAAVDHIHELGGKGQFHRHIDTAAKV</sequence>
<dbReference type="GO" id="GO:0003723">
    <property type="term" value="F:RNA binding"/>
    <property type="evidence" value="ECO:0007669"/>
    <property type="project" value="UniProtKB-KW"/>
</dbReference>
<reference evidence="11 12" key="1">
    <citation type="submission" date="2018-08" db="EMBL/GenBank/DDBJ databases">
        <title>The metabolism and importance of syntrophic acetate oxidation coupled to methane or sulfide production in haloalkaline environments.</title>
        <authorList>
            <person name="Timmers P.H.A."/>
            <person name="Vavourakis C.D."/>
            <person name="Sorokin D.Y."/>
            <person name="Sinninghe Damste J.S."/>
            <person name="Muyzer G."/>
            <person name="Stams A.J.M."/>
            <person name="Plugge C.M."/>
        </authorList>
    </citation>
    <scope>NUCLEOTIDE SEQUENCE [LARGE SCALE GENOMIC DNA]</scope>
    <source>
        <strain evidence="11">MSAO_Arc3</strain>
    </source>
</reference>
<gene>
    <name evidence="11" type="ORF">D5R95_02910</name>
</gene>
<dbReference type="Proteomes" id="UP000284763">
    <property type="component" value="Unassembled WGS sequence"/>
</dbReference>
<dbReference type="Pfam" id="PF00575">
    <property type="entry name" value="S1"/>
    <property type="match status" value="1"/>
</dbReference>
<evidence type="ECO:0000256" key="4">
    <source>
        <dbReference type="ARBA" id="ARBA00013678"/>
    </source>
</evidence>
<keyword evidence="6" id="KW-0694">RNA-binding</keyword>
<dbReference type="Pfam" id="PF07541">
    <property type="entry name" value="EIF_2_alpha"/>
    <property type="match status" value="1"/>
</dbReference>
<keyword evidence="5 11" id="KW-0396">Initiation factor</keyword>
<evidence type="ECO:0000256" key="9">
    <source>
        <dbReference type="ARBA" id="ARBA00033333"/>
    </source>
</evidence>
<dbReference type="InterPro" id="IPR003029">
    <property type="entry name" value="S1_domain"/>
</dbReference>
<evidence type="ECO:0000256" key="7">
    <source>
        <dbReference type="ARBA" id="ARBA00022917"/>
    </source>
</evidence>
<evidence type="ECO:0000256" key="2">
    <source>
        <dbReference type="ARBA" id="ARBA00007223"/>
    </source>
</evidence>
<dbReference type="PROSITE" id="PS50126">
    <property type="entry name" value="S1"/>
    <property type="match status" value="1"/>
</dbReference>
<proteinExistence type="inferred from homology"/>
<keyword evidence="7" id="KW-0648">Protein biosynthesis</keyword>
<dbReference type="SUPFAM" id="SSF110993">
    <property type="entry name" value="eIF-2-alpha, C-terminal domain"/>
    <property type="match status" value="1"/>
</dbReference>
<dbReference type="InterPro" id="IPR024054">
    <property type="entry name" value="TIF2_asu_middle_sf"/>
</dbReference>
<dbReference type="GO" id="GO:0003743">
    <property type="term" value="F:translation initiation factor activity"/>
    <property type="evidence" value="ECO:0007669"/>
    <property type="project" value="UniProtKB-KW"/>
</dbReference>
<dbReference type="SMART" id="SM00316">
    <property type="entry name" value="S1"/>
    <property type="match status" value="1"/>
</dbReference>
<dbReference type="GO" id="GO:0043022">
    <property type="term" value="F:ribosome binding"/>
    <property type="evidence" value="ECO:0007669"/>
    <property type="project" value="TreeGrafter"/>
</dbReference>
<comment type="caution">
    <text evidence="11">The sequence shown here is derived from an EMBL/GenBank/DDBJ whole genome shotgun (WGS) entry which is preliminary data.</text>
</comment>
<dbReference type="InterPro" id="IPR012340">
    <property type="entry name" value="NA-bd_OB-fold"/>
</dbReference>
<evidence type="ECO:0000256" key="1">
    <source>
        <dbReference type="ARBA" id="ARBA00003323"/>
    </source>
</evidence>
<comment type="subunit">
    <text evidence="3">Heterotrimer composed of an alpha, a beta and a gamma chain.</text>
</comment>
<dbReference type="SUPFAM" id="SSF116742">
    <property type="entry name" value="eIF2alpha middle domain-like"/>
    <property type="match status" value="1"/>
</dbReference>
<comment type="similarity">
    <text evidence="2">Belongs to the eIF-2-alpha family.</text>
</comment>
<dbReference type="FunFam" id="1.10.150.190:FF:000006">
    <property type="entry name" value="Translation initiation factor 2 subunit alpha"/>
    <property type="match status" value="1"/>
</dbReference>